<dbReference type="EMBL" id="CAVNYO010000154">
    <property type="protein sequence ID" value="CAK5269787.1"/>
    <property type="molecule type" value="Genomic_DNA"/>
</dbReference>
<evidence type="ECO:0008006" key="5">
    <source>
        <dbReference type="Google" id="ProtNLM"/>
    </source>
</evidence>
<protein>
    <recommendedName>
        <fullName evidence="5">Terpenoid synthase</fullName>
    </recommendedName>
</protein>
<comment type="caution">
    <text evidence="3">The sequence shown here is derived from an EMBL/GenBank/DDBJ whole genome shotgun (WGS) entry which is preliminary data.</text>
</comment>
<dbReference type="Proteomes" id="UP001295794">
    <property type="component" value="Unassembled WGS sequence"/>
</dbReference>
<dbReference type="AlphaFoldDB" id="A0AAD2JZ01"/>
<dbReference type="Gene3D" id="1.10.600.10">
    <property type="entry name" value="Farnesyl Diphosphate Synthase"/>
    <property type="match status" value="1"/>
</dbReference>
<organism evidence="3 4">
    <name type="scientific">Mycena citricolor</name>
    <dbReference type="NCBI Taxonomy" id="2018698"/>
    <lineage>
        <taxon>Eukaryota</taxon>
        <taxon>Fungi</taxon>
        <taxon>Dikarya</taxon>
        <taxon>Basidiomycota</taxon>
        <taxon>Agaricomycotina</taxon>
        <taxon>Agaricomycetes</taxon>
        <taxon>Agaricomycetidae</taxon>
        <taxon>Agaricales</taxon>
        <taxon>Marasmiineae</taxon>
        <taxon>Mycenaceae</taxon>
        <taxon>Mycena</taxon>
    </lineage>
</organism>
<evidence type="ECO:0000313" key="3">
    <source>
        <dbReference type="EMBL" id="CAK5269787.1"/>
    </source>
</evidence>
<dbReference type="GO" id="GO:0016838">
    <property type="term" value="F:carbon-oxygen lyase activity, acting on phosphates"/>
    <property type="evidence" value="ECO:0007669"/>
    <property type="project" value="InterPro"/>
</dbReference>
<proteinExistence type="inferred from homology"/>
<name>A0AAD2JZ01_9AGAR</name>
<dbReference type="SFLD" id="SFLDS00005">
    <property type="entry name" value="Isoprenoid_Synthase_Type_I"/>
    <property type="match status" value="1"/>
</dbReference>
<keyword evidence="2" id="KW-0456">Lyase</keyword>
<dbReference type="SUPFAM" id="SSF48576">
    <property type="entry name" value="Terpenoid synthases"/>
    <property type="match status" value="1"/>
</dbReference>
<evidence type="ECO:0000313" key="4">
    <source>
        <dbReference type="Proteomes" id="UP001295794"/>
    </source>
</evidence>
<evidence type="ECO:0000256" key="2">
    <source>
        <dbReference type="ARBA" id="ARBA00023239"/>
    </source>
</evidence>
<reference evidence="3" key="1">
    <citation type="submission" date="2023-11" db="EMBL/GenBank/DDBJ databases">
        <authorList>
            <person name="De Vega J J."/>
            <person name="De Vega J J."/>
        </authorList>
    </citation>
    <scope>NUCLEOTIDE SEQUENCE</scope>
</reference>
<dbReference type="SFLD" id="SFLDG01021">
    <property type="entry name" value="Trichodiene_Synthase_Like"/>
    <property type="match status" value="1"/>
</dbReference>
<sequence>MTPKYVWSALHSFILTGVWKIGPESIAESVIREDFSRPCDESEDHGSVSVSAYTSFIQNFLAKAGFRLPDNQDDPEFKMEVISSCLALGLPPERTKALAGVGIDAAKWFYPDHSRKLQLLIAKFTGMTTMIDDLGILFPDALANYRTRLLNGQPQDTPILQALLEIIRELDSYFGTFDVDMILKVTLEFLSANLIEFKRQADLRPTVNSPGYTTYFRLKSGVAEAFACFIFPLDRSAASPTAHSVAHLPMIPDLVTFMNEANDILSFYKESLVGTERDNAIHMHARLHGLSLSGALEVYEKSVLGCMSRLRGFSVAEGVESQVEQFLQGYFAFHMMCPRYRLKELDFWQSQIERQ</sequence>
<evidence type="ECO:0000256" key="1">
    <source>
        <dbReference type="ARBA" id="ARBA00007946"/>
    </source>
</evidence>
<comment type="similarity">
    <text evidence="1">Belongs to the trichodiene synthase family.</text>
</comment>
<keyword evidence="4" id="KW-1185">Reference proteome</keyword>
<dbReference type="InterPro" id="IPR024652">
    <property type="entry name" value="Trichodiene_synth"/>
</dbReference>
<accession>A0AAD2JZ01</accession>
<dbReference type="Pfam" id="PF06330">
    <property type="entry name" value="TRI5"/>
    <property type="match status" value="1"/>
</dbReference>
<dbReference type="InterPro" id="IPR008949">
    <property type="entry name" value="Isoprenoid_synthase_dom_sf"/>
</dbReference>
<gene>
    <name evidence="3" type="ORF">MYCIT1_LOCUS13771</name>
</gene>